<evidence type="ECO:0000313" key="2">
    <source>
        <dbReference type="Proteomes" id="UP000796880"/>
    </source>
</evidence>
<comment type="caution">
    <text evidence="1">The sequence shown here is derived from an EMBL/GenBank/DDBJ whole genome shotgun (WGS) entry which is preliminary data.</text>
</comment>
<reference evidence="1" key="1">
    <citation type="submission" date="2020-03" db="EMBL/GenBank/DDBJ databases">
        <title>A high-quality chromosome-level genome assembly of a woody plant with both climbing and erect habits, Rhamnella rubrinervis.</title>
        <authorList>
            <person name="Lu Z."/>
            <person name="Yang Y."/>
            <person name="Zhu X."/>
            <person name="Sun Y."/>
        </authorList>
    </citation>
    <scope>NUCLEOTIDE SEQUENCE</scope>
    <source>
        <strain evidence="1">BYM</strain>
        <tissue evidence="1">Leaf</tissue>
    </source>
</reference>
<dbReference type="AlphaFoldDB" id="A0A8K0DL73"/>
<protein>
    <submittedName>
        <fullName evidence="1">Uncharacterized protein</fullName>
    </submittedName>
</protein>
<accession>A0A8K0DL73</accession>
<keyword evidence="2" id="KW-1185">Reference proteome</keyword>
<proteinExistence type="predicted"/>
<name>A0A8K0DL73_9ROSA</name>
<gene>
    <name evidence="1" type="ORF">FNV43_RR27196</name>
</gene>
<dbReference type="Proteomes" id="UP000796880">
    <property type="component" value="Unassembled WGS sequence"/>
</dbReference>
<dbReference type="EMBL" id="VOIH02000012">
    <property type="protein sequence ID" value="KAF3432456.1"/>
    <property type="molecule type" value="Genomic_DNA"/>
</dbReference>
<sequence length="138" mass="15132">MEERETYRIYSDPVATGNFPAEEGSVMVEFDVAILMVVVARSGTLKLGAPGGFWYRALHPVGVCRRGRRLLEGILVDCDDLSGWVQEAWLHGVDPTSPGGGEKFNGKGSLITTETFSERLAKGFVETPKLSVLRCRQS</sequence>
<evidence type="ECO:0000313" key="1">
    <source>
        <dbReference type="EMBL" id="KAF3432456.1"/>
    </source>
</evidence>
<organism evidence="1 2">
    <name type="scientific">Rhamnella rubrinervis</name>
    <dbReference type="NCBI Taxonomy" id="2594499"/>
    <lineage>
        <taxon>Eukaryota</taxon>
        <taxon>Viridiplantae</taxon>
        <taxon>Streptophyta</taxon>
        <taxon>Embryophyta</taxon>
        <taxon>Tracheophyta</taxon>
        <taxon>Spermatophyta</taxon>
        <taxon>Magnoliopsida</taxon>
        <taxon>eudicotyledons</taxon>
        <taxon>Gunneridae</taxon>
        <taxon>Pentapetalae</taxon>
        <taxon>rosids</taxon>
        <taxon>fabids</taxon>
        <taxon>Rosales</taxon>
        <taxon>Rhamnaceae</taxon>
        <taxon>rhamnoid group</taxon>
        <taxon>Rhamneae</taxon>
        <taxon>Rhamnella</taxon>
    </lineage>
</organism>